<feature type="domain" description="Acyl-CoA thioesterase-like N-terminal HotDog" evidence="1">
    <location>
        <begin position="26"/>
        <end position="109"/>
    </location>
</feature>
<proteinExistence type="predicted"/>
<dbReference type="OrthoDB" id="4370297at2"/>
<dbReference type="EMBL" id="PSNX01000002">
    <property type="protein sequence ID" value="PPE67810.1"/>
    <property type="molecule type" value="Genomic_DNA"/>
</dbReference>
<name>A0A2S5SYK6_9BURK</name>
<comment type="caution">
    <text evidence="3">The sequence shown here is derived from an EMBL/GenBank/DDBJ whole genome shotgun (WGS) entry which is preliminary data.</text>
</comment>
<dbReference type="InterPro" id="IPR049450">
    <property type="entry name" value="ACOT8-like_C"/>
</dbReference>
<evidence type="ECO:0000313" key="3">
    <source>
        <dbReference type="EMBL" id="PPE67810.1"/>
    </source>
</evidence>
<dbReference type="Pfam" id="PF13622">
    <property type="entry name" value="4HBT_3"/>
    <property type="match status" value="1"/>
</dbReference>
<organism evidence="3 4">
    <name type="scientific">Caldimonas caldifontis</name>
    <dbReference type="NCBI Taxonomy" id="1452508"/>
    <lineage>
        <taxon>Bacteria</taxon>
        <taxon>Pseudomonadati</taxon>
        <taxon>Pseudomonadota</taxon>
        <taxon>Betaproteobacteria</taxon>
        <taxon>Burkholderiales</taxon>
        <taxon>Sphaerotilaceae</taxon>
        <taxon>Caldimonas</taxon>
    </lineage>
</organism>
<dbReference type="RefSeq" id="WP_104300786.1">
    <property type="nucleotide sequence ID" value="NZ_PSNX01000002.1"/>
</dbReference>
<dbReference type="Proteomes" id="UP000238605">
    <property type="component" value="Unassembled WGS sequence"/>
</dbReference>
<evidence type="ECO:0000259" key="1">
    <source>
        <dbReference type="Pfam" id="PF13622"/>
    </source>
</evidence>
<dbReference type="InterPro" id="IPR042171">
    <property type="entry name" value="Acyl-CoA_hotdog"/>
</dbReference>
<accession>A0A2S5SYK6</accession>
<sequence length="272" mass="29143">MDTPTPLSRLLTQRHRKDATVTLPLTPDWQQGRTAFGGLIAVYGVEAMRDVAGAEWPLRALQTNFIAPVAAGEVQVCVHLLREGRNVRQVQAQVTQAGQVAAVLVGVFGIGRETRLPTLDPRRPEVALDPDASIGRPYVPGLAPAFTQHVDFRWAEGAPPFSGTDTWHSRIHLRLHDAQGVDAELLAVMLADAAPTPALSRFHGPTPASSVSWSLELQSHALPDAATASTGWWRVDKDTHAGAGGYVSESTHLWSPDGRLAALGSQVVAVFG</sequence>
<evidence type="ECO:0000259" key="2">
    <source>
        <dbReference type="Pfam" id="PF20789"/>
    </source>
</evidence>
<dbReference type="InterPro" id="IPR029069">
    <property type="entry name" value="HotDog_dom_sf"/>
</dbReference>
<feature type="domain" description="Acyl-CoA thioesterase-like C-terminal" evidence="2">
    <location>
        <begin position="137"/>
        <end position="270"/>
    </location>
</feature>
<gene>
    <name evidence="3" type="ORF">C1704_02820</name>
</gene>
<dbReference type="InterPro" id="IPR049449">
    <property type="entry name" value="TesB_ACOT8-like_N"/>
</dbReference>
<keyword evidence="4" id="KW-1185">Reference proteome</keyword>
<protein>
    <submittedName>
        <fullName evidence="3">Thioesterase family protein</fullName>
    </submittedName>
</protein>
<evidence type="ECO:0000313" key="4">
    <source>
        <dbReference type="Proteomes" id="UP000238605"/>
    </source>
</evidence>
<dbReference type="AlphaFoldDB" id="A0A2S5SYK6"/>
<reference evidence="3 4" key="1">
    <citation type="submission" date="2018-02" db="EMBL/GenBank/DDBJ databases">
        <title>Reclassifiation of [Polyangium] brachysporum DSM 7029 as Guopingzhaonella breviflexa gen. nov., sp. nov., a member of the family Comamonadaceae.</title>
        <authorList>
            <person name="Tang B."/>
        </authorList>
    </citation>
    <scope>NUCLEOTIDE SEQUENCE [LARGE SCALE GENOMIC DNA]</scope>
    <source>
        <strain evidence="3 4">BCRC 80649</strain>
    </source>
</reference>
<dbReference type="Pfam" id="PF20789">
    <property type="entry name" value="4HBT_3C"/>
    <property type="match status" value="1"/>
</dbReference>
<dbReference type="SUPFAM" id="SSF54637">
    <property type="entry name" value="Thioesterase/thiol ester dehydrase-isomerase"/>
    <property type="match status" value="2"/>
</dbReference>
<dbReference type="Gene3D" id="2.40.160.210">
    <property type="entry name" value="Acyl-CoA thioesterase, double hotdog domain"/>
    <property type="match status" value="1"/>
</dbReference>